<evidence type="ECO:0000256" key="10">
    <source>
        <dbReference type="ARBA" id="ARBA00048109"/>
    </source>
</evidence>
<feature type="non-terminal residue" evidence="13">
    <location>
        <position position="1"/>
    </location>
</feature>
<comment type="caution">
    <text evidence="13">The sequence shown here is derived from an EMBL/GenBank/DDBJ whole genome shotgun (WGS) entry which is preliminary data.</text>
</comment>
<evidence type="ECO:0000256" key="3">
    <source>
        <dbReference type="ARBA" id="ARBA00009587"/>
    </source>
</evidence>
<dbReference type="InterPro" id="IPR009721">
    <property type="entry name" value="O-acyltransferase_WSD1_C"/>
</dbReference>
<evidence type="ECO:0000256" key="5">
    <source>
        <dbReference type="ARBA" id="ARBA00022516"/>
    </source>
</evidence>
<evidence type="ECO:0000256" key="6">
    <source>
        <dbReference type="ARBA" id="ARBA00022679"/>
    </source>
</evidence>
<organism evidence="13 14">
    <name type="scientific">Acidiferrimicrobium australe</name>
    <dbReference type="NCBI Taxonomy" id="2664430"/>
    <lineage>
        <taxon>Bacteria</taxon>
        <taxon>Bacillati</taxon>
        <taxon>Actinomycetota</taxon>
        <taxon>Acidimicrobiia</taxon>
        <taxon>Acidimicrobiales</taxon>
        <taxon>Acidimicrobiaceae</taxon>
        <taxon>Acidiferrimicrobium</taxon>
    </lineage>
</organism>
<evidence type="ECO:0000259" key="12">
    <source>
        <dbReference type="Pfam" id="PF06974"/>
    </source>
</evidence>
<evidence type="ECO:0000256" key="7">
    <source>
        <dbReference type="ARBA" id="ARBA00022798"/>
    </source>
</evidence>
<keyword evidence="6" id="KW-0808">Transferase</keyword>
<protein>
    <recommendedName>
        <fullName evidence="4">diacylglycerol O-acyltransferase</fullName>
        <ecNumber evidence="4">2.3.1.20</ecNumber>
    </recommendedName>
</protein>
<evidence type="ECO:0000256" key="1">
    <source>
        <dbReference type="ARBA" id="ARBA00004771"/>
    </source>
</evidence>
<keyword evidence="8" id="KW-0443">Lipid metabolism</keyword>
<comment type="pathway">
    <text evidence="2">Lipid metabolism.</text>
</comment>
<dbReference type="InterPro" id="IPR004255">
    <property type="entry name" value="O-acyltransferase_WSD1_N"/>
</dbReference>
<dbReference type="EC" id="2.3.1.20" evidence="4"/>
<proteinExistence type="inferred from homology"/>
<keyword evidence="14" id="KW-1185">Reference proteome</keyword>
<dbReference type="PANTHER" id="PTHR31650">
    <property type="entry name" value="O-ACYLTRANSFERASE (WSD1-LIKE) FAMILY PROTEIN"/>
    <property type="match status" value="1"/>
</dbReference>
<dbReference type="Pfam" id="PF03007">
    <property type="entry name" value="WS_DGAT_cat"/>
    <property type="match status" value="1"/>
</dbReference>
<gene>
    <name evidence="13" type="ORF">GHK86_17410</name>
</gene>
<sequence>EPERRGLVPPRTILNVPITGSRRYAAQGWPLDEIRQVAKAAGGTVNDVVLAMCAAALRAYLLERDALPEDPLIAMTPVALRGHDGGGEGGNAVGAILCDLATDVADPAERLARIRESMREGKEVMSGLTPLQAAAYSALQVAPLALSAVRTLGGLVPQPFNLVISNVPGPARTLYLDGARLTG</sequence>
<comment type="pathway">
    <text evidence="1">Glycerolipid metabolism; triacylglycerol biosynthesis.</text>
</comment>
<evidence type="ECO:0000313" key="14">
    <source>
        <dbReference type="Proteomes" id="UP000437736"/>
    </source>
</evidence>
<feature type="domain" description="O-acyltransferase WSD1 C-terminal" evidence="12">
    <location>
        <begin position="90"/>
        <end position="182"/>
    </location>
</feature>
<reference evidence="13 14" key="1">
    <citation type="submission" date="2019-11" db="EMBL/GenBank/DDBJ databases">
        <title>Acidiferrimicrobium australis gen. nov., sp. nov., an acidophilic and obligately heterotrophic, member of the Actinobacteria that catalyses dissimilatory oxido- reduction of iron isolated from metal-rich acidic water in Chile.</title>
        <authorList>
            <person name="Gonzalez D."/>
            <person name="Huber K."/>
            <person name="Hedrich S."/>
            <person name="Rojas-Villalobos C."/>
            <person name="Quatrini R."/>
            <person name="Dinamarca M.A."/>
            <person name="Schwarz A."/>
            <person name="Canales C."/>
            <person name="Nancucheo I."/>
        </authorList>
    </citation>
    <scope>NUCLEOTIDE SEQUENCE [LARGE SCALE GENOMIC DNA]</scope>
    <source>
        <strain evidence="13 14">USS-CCA1</strain>
    </source>
</reference>
<evidence type="ECO:0000256" key="8">
    <source>
        <dbReference type="ARBA" id="ARBA00023098"/>
    </source>
</evidence>
<dbReference type="Pfam" id="PF06974">
    <property type="entry name" value="WS_DGAT_C"/>
    <property type="match status" value="1"/>
</dbReference>
<feature type="non-terminal residue" evidence="13">
    <location>
        <position position="183"/>
    </location>
</feature>
<evidence type="ECO:0000256" key="4">
    <source>
        <dbReference type="ARBA" id="ARBA00013244"/>
    </source>
</evidence>
<dbReference type="EMBL" id="WJHE01001034">
    <property type="protein sequence ID" value="MST34491.1"/>
    <property type="molecule type" value="Genomic_DNA"/>
</dbReference>
<keyword evidence="9" id="KW-0012">Acyltransferase</keyword>
<evidence type="ECO:0000313" key="13">
    <source>
        <dbReference type="EMBL" id="MST34491.1"/>
    </source>
</evidence>
<feature type="domain" description="O-acyltransferase WSD1-like N-terminal" evidence="11">
    <location>
        <begin position="6"/>
        <end position="49"/>
    </location>
</feature>
<keyword evidence="5" id="KW-0444">Lipid biosynthesis</keyword>
<accession>A0ABW9QY62</accession>
<dbReference type="InterPro" id="IPR045034">
    <property type="entry name" value="O-acyltransferase_WSD1-like"/>
</dbReference>
<evidence type="ECO:0000256" key="2">
    <source>
        <dbReference type="ARBA" id="ARBA00005189"/>
    </source>
</evidence>
<dbReference type="PANTHER" id="PTHR31650:SF1">
    <property type="entry name" value="WAX ESTER SYNTHASE_DIACYLGLYCEROL ACYLTRANSFERASE 4-RELATED"/>
    <property type="match status" value="1"/>
</dbReference>
<evidence type="ECO:0000256" key="9">
    <source>
        <dbReference type="ARBA" id="ARBA00023315"/>
    </source>
</evidence>
<name>A0ABW9QY62_9ACTN</name>
<dbReference type="Proteomes" id="UP000437736">
    <property type="component" value="Unassembled WGS sequence"/>
</dbReference>
<evidence type="ECO:0000259" key="11">
    <source>
        <dbReference type="Pfam" id="PF03007"/>
    </source>
</evidence>
<keyword evidence="7" id="KW-0319">Glycerol metabolism</keyword>
<comment type="catalytic activity">
    <reaction evidence="10">
        <text>an acyl-CoA + a 1,2-diacyl-sn-glycerol = a triacyl-sn-glycerol + CoA</text>
        <dbReference type="Rhea" id="RHEA:10868"/>
        <dbReference type="ChEBI" id="CHEBI:17815"/>
        <dbReference type="ChEBI" id="CHEBI:57287"/>
        <dbReference type="ChEBI" id="CHEBI:58342"/>
        <dbReference type="ChEBI" id="CHEBI:64615"/>
        <dbReference type="EC" id="2.3.1.20"/>
    </reaction>
</comment>
<comment type="similarity">
    <text evidence="3">Belongs to the long-chain O-acyltransferase family.</text>
</comment>